<gene>
    <name evidence="10" type="ORF">VZ94_09510</name>
</gene>
<keyword evidence="5" id="KW-0333">Golgi apparatus</keyword>
<evidence type="ECO:0000256" key="2">
    <source>
        <dbReference type="ARBA" id="ARBA00022679"/>
    </source>
</evidence>
<evidence type="ECO:0000256" key="5">
    <source>
        <dbReference type="ARBA" id="ARBA00023034"/>
    </source>
</evidence>
<evidence type="ECO:0000256" key="6">
    <source>
        <dbReference type="ARBA" id="ARBA00023136"/>
    </source>
</evidence>
<dbReference type="GO" id="GO:0016020">
    <property type="term" value="C:membrane"/>
    <property type="evidence" value="ECO:0007669"/>
    <property type="project" value="InterPro"/>
</dbReference>
<evidence type="ECO:0000256" key="9">
    <source>
        <dbReference type="SAM" id="MobiDB-lite"/>
    </source>
</evidence>
<comment type="subcellular location">
    <subcellularLocation>
        <location evidence="1">Golgi apparatus membrane</location>
        <topology evidence="1">Single-pass type II membrane protein</topology>
    </subcellularLocation>
</comment>
<dbReference type="PANTHER" id="PTHR12137">
    <property type="entry name" value="CARBOHYDRATE SULFOTRANSFERASE"/>
    <property type="match status" value="1"/>
</dbReference>
<dbReference type="AlphaFoldDB" id="A0A0F3IIZ8"/>
<keyword evidence="2" id="KW-0808">Transferase</keyword>
<dbReference type="PATRIC" id="fig|1632867.3.peg.5715"/>
<evidence type="ECO:0000256" key="3">
    <source>
        <dbReference type="ARBA" id="ARBA00022692"/>
    </source>
</evidence>
<evidence type="ECO:0000256" key="7">
    <source>
        <dbReference type="ARBA" id="ARBA00023180"/>
    </source>
</evidence>
<keyword evidence="6" id="KW-0472">Membrane</keyword>
<dbReference type="InterPro" id="IPR018011">
    <property type="entry name" value="Carb_sulfotrans_8-10"/>
</dbReference>
<dbReference type="OrthoDB" id="288532at2"/>
<dbReference type="Proteomes" id="UP000033684">
    <property type="component" value="Unassembled WGS sequence"/>
</dbReference>
<keyword evidence="7" id="KW-0325">Glycoprotein</keyword>
<dbReference type="InterPro" id="IPR005331">
    <property type="entry name" value="Sulfotransferase"/>
</dbReference>
<dbReference type="InterPro" id="IPR027417">
    <property type="entry name" value="P-loop_NTPase"/>
</dbReference>
<feature type="region of interest" description="Disordered" evidence="9">
    <location>
        <begin position="635"/>
        <end position="654"/>
    </location>
</feature>
<dbReference type="Pfam" id="PF13704">
    <property type="entry name" value="Glyco_tranf_2_4"/>
    <property type="match status" value="1"/>
</dbReference>
<dbReference type="PANTHER" id="PTHR12137:SF54">
    <property type="entry name" value="CARBOHYDRATE SULFOTRANSFERASE"/>
    <property type="match status" value="1"/>
</dbReference>
<evidence type="ECO:0000256" key="8">
    <source>
        <dbReference type="SAM" id="Coils"/>
    </source>
</evidence>
<reference evidence="11" key="1">
    <citation type="submission" date="2015-03" db="EMBL/GenBank/DDBJ databases">
        <title>Draft genome sequence of a novel methanotroph (Sn10-6) isolated from flooded ricefield rhizosphere in India.</title>
        <authorList>
            <person name="Pandit P.S."/>
            <person name="Pore S.D."/>
            <person name="Arora P."/>
            <person name="Kapse N.G."/>
            <person name="Dhakephalkar P.K."/>
            <person name="Rahalkar M.C."/>
        </authorList>
    </citation>
    <scope>NUCLEOTIDE SEQUENCE [LARGE SCALE GENOMIC DNA]</scope>
    <source>
        <strain evidence="11">Sn10-6</strain>
    </source>
</reference>
<evidence type="ECO:0000256" key="4">
    <source>
        <dbReference type="ARBA" id="ARBA00022989"/>
    </source>
</evidence>
<keyword evidence="4" id="KW-1133">Transmembrane helix</keyword>
<dbReference type="Pfam" id="PF03567">
    <property type="entry name" value="Sulfotransfer_2"/>
    <property type="match status" value="1"/>
</dbReference>
<evidence type="ECO:0000313" key="11">
    <source>
        <dbReference type="Proteomes" id="UP000033684"/>
    </source>
</evidence>
<organism evidence="10 11">
    <name type="scientific">Methylocucumis oryzae</name>
    <dbReference type="NCBI Taxonomy" id="1632867"/>
    <lineage>
        <taxon>Bacteria</taxon>
        <taxon>Pseudomonadati</taxon>
        <taxon>Pseudomonadota</taxon>
        <taxon>Gammaproteobacteria</taxon>
        <taxon>Methylococcales</taxon>
        <taxon>Methylococcaceae</taxon>
        <taxon>Methylocucumis</taxon>
    </lineage>
</organism>
<dbReference type="RefSeq" id="WP_045779050.1">
    <property type="nucleotide sequence ID" value="NZ_LAJX01000093.1"/>
</dbReference>
<name>A0A0F3IIZ8_9GAMM</name>
<feature type="coiled-coil region" evidence="8">
    <location>
        <begin position="591"/>
        <end position="618"/>
    </location>
</feature>
<keyword evidence="11" id="KW-1185">Reference proteome</keyword>
<keyword evidence="3" id="KW-0812">Transmembrane</keyword>
<dbReference type="GO" id="GO:0016051">
    <property type="term" value="P:carbohydrate biosynthetic process"/>
    <property type="evidence" value="ECO:0007669"/>
    <property type="project" value="InterPro"/>
</dbReference>
<comment type="caution">
    <text evidence="10">The sequence shown here is derived from an EMBL/GenBank/DDBJ whole genome shotgun (WGS) entry which is preliminary data.</text>
</comment>
<dbReference type="SUPFAM" id="SSF52540">
    <property type="entry name" value="P-loop containing nucleoside triphosphate hydrolases"/>
    <property type="match status" value="1"/>
</dbReference>
<dbReference type="GO" id="GO:0008146">
    <property type="term" value="F:sulfotransferase activity"/>
    <property type="evidence" value="ECO:0007669"/>
    <property type="project" value="InterPro"/>
</dbReference>
<evidence type="ECO:0000313" key="10">
    <source>
        <dbReference type="EMBL" id="KJV06711.1"/>
    </source>
</evidence>
<dbReference type="EMBL" id="LAJX01000093">
    <property type="protein sequence ID" value="KJV06711.1"/>
    <property type="molecule type" value="Genomic_DNA"/>
</dbReference>
<proteinExistence type="predicted"/>
<evidence type="ECO:0000256" key="1">
    <source>
        <dbReference type="ARBA" id="ARBA00004323"/>
    </source>
</evidence>
<accession>A0A0F3IIZ8</accession>
<evidence type="ECO:0008006" key="12">
    <source>
        <dbReference type="Google" id="ProtNLM"/>
    </source>
</evidence>
<reference evidence="10 11" key="2">
    <citation type="journal article" date="2016" name="Microb. Ecol.">
        <title>Genome Characteristics of a Novel Type I Methanotroph (Sn10-6) Isolated from a Flooded Indian Rice Field.</title>
        <authorList>
            <person name="Rahalkar M.C."/>
            <person name="Pandit P.S."/>
            <person name="Dhakephalkar P.K."/>
            <person name="Pore S."/>
            <person name="Arora P."/>
            <person name="Kapse N."/>
        </authorList>
    </citation>
    <scope>NUCLEOTIDE SEQUENCE [LARGE SCALE GENOMIC DNA]</scope>
    <source>
        <strain evidence="10 11">Sn10-6</strain>
    </source>
</reference>
<protein>
    <recommendedName>
        <fullName evidence="12">Glycosyl transferase family 2</fullName>
    </recommendedName>
</protein>
<sequence length="654" mass="75754">MKFTLATCVRNEGPYLLEWVAHYKLLGFDRIVIFSNDNDDGSDALLAVMEKAGLIEWRPRTLAEGESPQLSAFRSLSKELFKVPAEHGGYLCWFDCDEFLVLKQHQSVQELLSHYNHPDALFINWKHFGSAKQQNYQQNLTISRFIQCDSTTTHNKFGKSISKINSELYAFISNHRPIPKTDNQWGSVIYATVQEKVCVAKDIVYGNHPRKNSESPIYHDICQLNHYAIRSQEEYQWKAIRGNGRLALNDDKKQFRDSYFKEHDLNSETDTLAADKYAKLINEFIAELPEAIKTTNNQVISDLINHYRVVLSEKPQANKVTKDQSSWLEAFAQQDKLHGYSIEAIEKRLAYSSFVGDQLNYVFVETPKAACSTMKWVLTELENRVVKQKQVGKESNPAMVIHLRESHRIKNLMHIQSNMRLNLLNKNTVVRFCVVRNPYARLASAWADKIRQKEPGYERNWQLIANYTNTDSKQCPSFPNFVRWVVETQNPKHCNPHWRAMVNLLLPDLIDYTHVIHTENLADELQEILNLIAPDKDANILLKKHRTNESLPIEWQNYYDEQTAALVAEFYKEDFAHYGYSITSWQSAPKSLSASDQIEQLKEKLNQYERAALNAIRSRNDIIFELIQKKHTKSPNSIATSTKKTIQKKYSGTR</sequence>
<keyword evidence="8" id="KW-0175">Coiled coil</keyword>